<dbReference type="EC" id="4.4.1.1" evidence="2"/>
<feature type="compositionally biased region" description="Basic residues" evidence="1">
    <location>
        <begin position="377"/>
        <end position="387"/>
    </location>
</feature>
<evidence type="ECO:0000313" key="2">
    <source>
        <dbReference type="EMBL" id="CAA9523987.1"/>
    </source>
</evidence>
<name>A0A6J4THI3_9ACTN</name>
<dbReference type="EMBL" id="CADCWC010000070">
    <property type="protein sequence ID" value="CAA9523987.1"/>
    <property type="molecule type" value="Genomic_DNA"/>
</dbReference>
<dbReference type="GO" id="GO:0016829">
    <property type="term" value="F:lyase activity"/>
    <property type="evidence" value="ECO:0007669"/>
    <property type="project" value="UniProtKB-KW"/>
</dbReference>
<feature type="compositionally biased region" description="Basic and acidic residues" evidence="1">
    <location>
        <begin position="76"/>
        <end position="87"/>
    </location>
</feature>
<dbReference type="AlphaFoldDB" id="A0A6J4THI3"/>
<feature type="non-terminal residue" evidence="2">
    <location>
        <position position="387"/>
    </location>
</feature>
<feature type="compositionally biased region" description="Basic residues" evidence="1">
    <location>
        <begin position="199"/>
        <end position="216"/>
    </location>
</feature>
<feature type="compositionally biased region" description="Basic residues" evidence="1">
    <location>
        <begin position="118"/>
        <end position="138"/>
    </location>
</feature>
<sequence>GVRDPRDPRRTGAGGRDRLRQRADLPDVDLRAGRRRRPPRRPRLRAHDQSDPDRAAGVPRRPRRGPPRGRLRVGHGGHERRARDLRRGQPRAGDQRRLRRHVPALLEGPRAAGLPLRLRGHLRSRRRGTGARGGRRSRLDRDADEPAAEGRRHRHGGRTRPCRRCRRRRRLDVRLAVPADAARARRRRGRALDDEVHRRALGRRRRRGGHRRRRAGRASALPAERDRRRPRAARLLPDAARREDAGRPDAGALPERATRRRAPGARRRRARRDLAGPRVPSGPRRGGAADARLRRHGRVPGPRRPRGGRRAPGRHRRLVDGREPRRRREPDRASGRDDARVARGLGLRGVGRPDPPVRGDRARRRPARRPRADARRRAPRGVARPRL</sequence>
<feature type="compositionally biased region" description="Basic residues" evidence="1">
    <location>
        <begin position="258"/>
        <end position="271"/>
    </location>
</feature>
<feature type="region of interest" description="Disordered" evidence="1">
    <location>
        <begin position="180"/>
        <end position="387"/>
    </location>
</feature>
<feature type="compositionally biased region" description="Basic and acidic residues" evidence="1">
    <location>
        <begin position="45"/>
        <end position="54"/>
    </location>
</feature>
<feature type="compositionally biased region" description="Basic and acidic residues" evidence="1">
    <location>
        <begin position="1"/>
        <end position="32"/>
    </location>
</feature>
<organism evidence="2">
    <name type="scientific">uncultured Thermoleophilia bacterium</name>
    <dbReference type="NCBI Taxonomy" id="1497501"/>
    <lineage>
        <taxon>Bacteria</taxon>
        <taxon>Bacillati</taxon>
        <taxon>Actinomycetota</taxon>
        <taxon>Thermoleophilia</taxon>
        <taxon>environmental samples</taxon>
    </lineage>
</organism>
<gene>
    <name evidence="2" type="ORF">AVDCRST_MAG79-372</name>
</gene>
<feature type="compositionally biased region" description="Low complexity" evidence="1">
    <location>
        <begin position="108"/>
        <end position="117"/>
    </location>
</feature>
<feature type="compositionally biased region" description="Basic residues" evidence="1">
    <location>
        <begin position="60"/>
        <end position="75"/>
    </location>
</feature>
<feature type="compositionally biased region" description="Basic residues" evidence="1">
    <location>
        <begin position="293"/>
        <end position="317"/>
    </location>
</feature>
<feature type="compositionally biased region" description="Basic and acidic residues" evidence="1">
    <location>
        <begin position="318"/>
        <end position="341"/>
    </location>
</feature>
<protein>
    <submittedName>
        <fullName evidence="2">Cystathionine gamma-lyase</fullName>
        <ecNumber evidence="2">4.4.1.1</ecNumber>
    </submittedName>
</protein>
<reference evidence="2" key="1">
    <citation type="submission" date="2020-02" db="EMBL/GenBank/DDBJ databases">
        <authorList>
            <person name="Meier V. D."/>
        </authorList>
    </citation>
    <scope>NUCLEOTIDE SEQUENCE</scope>
    <source>
        <strain evidence="2">AVDCRST_MAG79</strain>
    </source>
</reference>
<feature type="compositionally biased region" description="Low complexity" evidence="1">
    <location>
        <begin position="276"/>
        <end position="290"/>
    </location>
</feature>
<feature type="compositionally biased region" description="Basic residues" evidence="1">
    <location>
        <begin position="33"/>
        <end position="44"/>
    </location>
</feature>
<proteinExistence type="predicted"/>
<evidence type="ECO:0000256" key="1">
    <source>
        <dbReference type="SAM" id="MobiDB-lite"/>
    </source>
</evidence>
<feature type="non-terminal residue" evidence="2">
    <location>
        <position position="1"/>
    </location>
</feature>
<keyword evidence="2" id="KW-0456">Lyase</keyword>
<accession>A0A6J4THI3</accession>
<feature type="compositionally biased region" description="Basic residues" evidence="1">
    <location>
        <begin position="151"/>
        <end position="163"/>
    </location>
</feature>
<feature type="region of interest" description="Disordered" evidence="1">
    <location>
        <begin position="1"/>
        <end position="163"/>
    </location>
</feature>